<gene>
    <name evidence="4" type="ORF">ENQ34_02065</name>
</gene>
<keyword evidence="3" id="KW-0238">DNA-binding</keyword>
<dbReference type="Pfam" id="PF00269">
    <property type="entry name" value="SASP"/>
    <property type="match status" value="1"/>
</dbReference>
<evidence type="ECO:0000256" key="2">
    <source>
        <dbReference type="ARBA" id="ARBA00005442"/>
    </source>
</evidence>
<organism evidence="4">
    <name type="scientific">Ammonifex degensii</name>
    <dbReference type="NCBI Taxonomy" id="42838"/>
    <lineage>
        <taxon>Bacteria</taxon>
        <taxon>Bacillati</taxon>
        <taxon>Bacillota</taxon>
        <taxon>Clostridia</taxon>
        <taxon>Thermoanaerobacterales</taxon>
        <taxon>Thermoanaerobacteraceae</taxon>
        <taxon>Ammonifex</taxon>
    </lineage>
</organism>
<dbReference type="AlphaFoldDB" id="A0A7C2I162"/>
<comment type="function">
    <text evidence="1">SASP are bound to spore DNA. They are double-stranded DNA-binding proteins that cause DNA to change to an a-like conformation. They protect the DNA backbone from chemical and enzymatic cleavage and are thus involved in dormant spore's high resistance to UV light.</text>
</comment>
<dbReference type="PROSITE" id="PS00304">
    <property type="entry name" value="SASP_1"/>
    <property type="match status" value="1"/>
</dbReference>
<evidence type="ECO:0000313" key="4">
    <source>
        <dbReference type="EMBL" id="HEL65454.1"/>
    </source>
</evidence>
<dbReference type="EMBL" id="DSMU01000131">
    <property type="protein sequence ID" value="HEL65454.1"/>
    <property type="molecule type" value="Genomic_DNA"/>
</dbReference>
<dbReference type="InterPro" id="IPR038300">
    <property type="entry name" value="SASP_sf_alpha/beta"/>
</dbReference>
<dbReference type="GO" id="GO:0006265">
    <property type="term" value="P:DNA topological change"/>
    <property type="evidence" value="ECO:0007669"/>
    <property type="project" value="InterPro"/>
</dbReference>
<sequence>MAQFFPQEKLLPDAVLDRFKYEVATELGLSPAIVSGYWGNVTARDCGRVGGKIGGSMVRVMIRHAEEALLRGQQL</sequence>
<name>A0A7C2I162_9THEO</name>
<evidence type="ECO:0000256" key="3">
    <source>
        <dbReference type="ARBA" id="ARBA00023125"/>
    </source>
</evidence>
<dbReference type="InterPro" id="IPR018126">
    <property type="entry name" value="SASP_alpha/beta-type_CS"/>
</dbReference>
<comment type="caution">
    <text evidence="4">The sequence shown here is derived from an EMBL/GenBank/DDBJ whole genome shotgun (WGS) entry which is preliminary data.</text>
</comment>
<dbReference type="Gene3D" id="6.10.10.80">
    <property type="entry name" value="Small, acid-soluble spore protein, alpha/beta type-like"/>
    <property type="match status" value="1"/>
</dbReference>
<dbReference type="GO" id="GO:0003690">
    <property type="term" value="F:double-stranded DNA binding"/>
    <property type="evidence" value="ECO:0007669"/>
    <property type="project" value="InterPro"/>
</dbReference>
<protein>
    <submittedName>
        <fullName evidence="4">Alpha/beta-type small acid-soluble spore protein</fullName>
    </submittedName>
</protein>
<proteinExistence type="inferred from homology"/>
<evidence type="ECO:0000256" key="1">
    <source>
        <dbReference type="ARBA" id="ARBA00003863"/>
    </source>
</evidence>
<accession>A0A7C2I162</accession>
<reference evidence="4" key="1">
    <citation type="journal article" date="2020" name="mSystems">
        <title>Genome- and Community-Level Interaction Insights into Carbon Utilization and Element Cycling Functions of Hydrothermarchaeota in Hydrothermal Sediment.</title>
        <authorList>
            <person name="Zhou Z."/>
            <person name="Liu Y."/>
            <person name="Xu W."/>
            <person name="Pan J."/>
            <person name="Luo Z.H."/>
            <person name="Li M."/>
        </authorList>
    </citation>
    <scope>NUCLEOTIDE SEQUENCE [LARGE SCALE GENOMIC DNA]</scope>
    <source>
        <strain evidence="4">SpSt-300</strain>
    </source>
</reference>
<comment type="similarity">
    <text evidence="2">Belongs to the alpha/beta-type SASP family.</text>
</comment>
<dbReference type="InterPro" id="IPR001448">
    <property type="entry name" value="SASP_alpha/beta-type"/>
</dbReference>